<keyword evidence="5 6" id="KW-0472">Membrane</keyword>
<evidence type="ECO:0000256" key="4">
    <source>
        <dbReference type="ARBA" id="ARBA00022989"/>
    </source>
</evidence>
<evidence type="ECO:0000256" key="2">
    <source>
        <dbReference type="ARBA" id="ARBA00022475"/>
    </source>
</evidence>
<dbReference type="PANTHER" id="PTHR12677">
    <property type="entry name" value="GOLGI APPARATUS MEMBRANE PROTEIN TVP38-RELATED"/>
    <property type="match status" value="1"/>
</dbReference>
<keyword evidence="2 6" id="KW-1003">Cell membrane</keyword>
<gene>
    <name evidence="8" type="ORF">BG261_00230</name>
</gene>
<sequence length="219" mass="24589">MKNKFTKILLVIFLLLIALFVWNHRSDLSSFHINQTELIEKIRSHGPIDIIILAALIIIVIMIPGAPTAPFEIASGVVFGPILGSILNLTSAVIGNALLIWIMVKFEVGNSSSQNKILDKVEKMKNPRFGLSIAYMIPIIPTFLIDYTSNKLNYSLKNFLPYIIIGNIPISILYAVGGDAILEKNYKKIIILLSIILLILGLFLLFNKLYKKERSENHE</sequence>
<evidence type="ECO:0000313" key="9">
    <source>
        <dbReference type="Proteomes" id="UP000178622"/>
    </source>
</evidence>
<organism evidence="8 9">
    <name type="scientific">Floricoccus tropicus</name>
    <dbReference type="NCBI Taxonomy" id="1859473"/>
    <lineage>
        <taxon>Bacteria</taxon>
        <taxon>Bacillati</taxon>
        <taxon>Bacillota</taxon>
        <taxon>Bacilli</taxon>
        <taxon>Lactobacillales</taxon>
        <taxon>Streptococcaceae</taxon>
        <taxon>Floricoccus</taxon>
    </lineage>
</organism>
<name>A0A1E8GQ38_9LACT</name>
<feature type="transmembrane region" description="Helical" evidence="6">
    <location>
        <begin position="78"/>
        <end position="104"/>
    </location>
</feature>
<dbReference type="Pfam" id="PF09335">
    <property type="entry name" value="VTT_dom"/>
    <property type="match status" value="1"/>
</dbReference>
<dbReference type="RefSeq" id="WP_070791047.1">
    <property type="nucleotide sequence ID" value="NZ_MKIR01000001.1"/>
</dbReference>
<dbReference type="InterPro" id="IPR032816">
    <property type="entry name" value="VTT_dom"/>
</dbReference>
<dbReference type="AlphaFoldDB" id="A0A1E8GQ38"/>
<comment type="similarity">
    <text evidence="6">Belongs to the TVP38/TMEM64 family.</text>
</comment>
<feature type="transmembrane region" description="Helical" evidence="6">
    <location>
        <begin position="47"/>
        <end position="66"/>
    </location>
</feature>
<accession>A0A1E8GQ38</accession>
<feature type="domain" description="VTT" evidence="7">
    <location>
        <begin position="67"/>
        <end position="179"/>
    </location>
</feature>
<evidence type="ECO:0000313" key="8">
    <source>
        <dbReference type="EMBL" id="OFI50349.1"/>
    </source>
</evidence>
<dbReference type="GO" id="GO:0005886">
    <property type="term" value="C:plasma membrane"/>
    <property type="evidence" value="ECO:0007669"/>
    <property type="project" value="UniProtKB-SubCell"/>
</dbReference>
<dbReference type="EMBL" id="MKIR01000001">
    <property type="protein sequence ID" value="OFI50349.1"/>
    <property type="molecule type" value="Genomic_DNA"/>
</dbReference>
<evidence type="ECO:0000256" key="1">
    <source>
        <dbReference type="ARBA" id="ARBA00004651"/>
    </source>
</evidence>
<feature type="transmembrane region" description="Helical" evidence="6">
    <location>
        <begin position="129"/>
        <end position="147"/>
    </location>
</feature>
<comment type="subcellular location">
    <subcellularLocation>
        <location evidence="1 6">Cell membrane</location>
        <topology evidence="1 6">Multi-pass membrane protein</topology>
    </subcellularLocation>
</comment>
<dbReference type="STRING" id="1859473.BG261_00230"/>
<keyword evidence="9" id="KW-1185">Reference proteome</keyword>
<feature type="transmembrane region" description="Helical" evidence="6">
    <location>
        <begin position="189"/>
        <end position="206"/>
    </location>
</feature>
<dbReference type="InterPro" id="IPR015414">
    <property type="entry name" value="TMEM64"/>
</dbReference>
<comment type="caution">
    <text evidence="8">The sequence shown here is derived from an EMBL/GenBank/DDBJ whole genome shotgun (WGS) entry which is preliminary data.</text>
</comment>
<keyword evidence="4 6" id="KW-1133">Transmembrane helix</keyword>
<feature type="transmembrane region" description="Helical" evidence="6">
    <location>
        <begin position="159"/>
        <end position="177"/>
    </location>
</feature>
<dbReference type="Proteomes" id="UP000178622">
    <property type="component" value="Unassembled WGS sequence"/>
</dbReference>
<keyword evidence="3 6" id="KW-0812">Transmembrane</keyword>
<evidence type="ECO:0000256" key="6">
    <source>
        <dbReference type="RuleBase" id="RU366058"/>
    </source>
</evidence>
<evidence type="ECO:0000259" key="7">
    <source>
        <dbReference type="Pfam" id="PF09335"/>
    </source>
</evidence>
<evidence type="ECO:0000256" key="3">
    <source>
        <dbReference type="ARBA" id="ARBA00022692"/>
    </source>
</evidence>
<reference evidence="9" key="1">
    <citation type="submission" date="2016-09" db="EMBL/GenBank/DDBJ databases">
        <title>Draft genome sequence of a novel species of the family Streptococcaceae isolated from flowers.</title>
        <authorList>
            <person name="Chuah L.-O."/>
            <person name="Yap K.-P."/>
            <person name="Thong K.L."/>
            <person name="Liong M.T."/>
            <person name="Ahmad R."/>
            <person name="Rusul G."/>
        </authorList>
    </citation>
    <scope>NUCLEOTIDE SEQUENCE [LARGE SCALE GENOMIC DNA]</scope>
    <source>
        <strain evidence="9">DF1</strain>
    </source>
</reference>
<dbReference type="OrthoDB" id="2360723at2"/>
<dbReference type="PANTHER" id="PTHR12677:SF59">
    <property type="entry name" value="GOLGI APPARATUS MEMBRANE PROTEIN TVP38-RELATED"/>
    <property type="match status" value="1"/>
</dbReference>
<proteinExistence type="inferred from homology"/>
<protein>
    <recommendedName>
        <fullName evidence="6">TVP38/TMEM64 family membrane protein</fullName>
    </recommendedName>
</protein>
<evidence type="ECO:0000256" key="5">
    <source>
        <dbReference type="ARBA" id="ARBA00023136"/>
    </source>
</evidence>